<proteinExistence type="predicted"/>
<dbReference type="Gene3D" id="3.20.20.80">
    <property type="entry name" value="Glycosidases"/>
    <property type="match status" value="1"/>
</dbReference>
<sequence length="268" mass="29868">MNMGGEWVSLFKSARFWMIILISVLSLSFIVWSINLSDKDDDSDSNNGGNGSGQEILWGVDSATYTTKEFYECVVDNFGKPDAWGRYIGSKKGVSSGLDQDEIDFLHEKDIPIIPIYNHFTDATGYDNGKNEAKKAIEIAKELGIKEGVYLFADIEPEYPVDSAFIQGWTDQLASSPYKSGIYGVFDEGSNLFKAFEAAASENDKVAKEVVVWTSYPQEGVTKKDNAPKFNPEAPKSANALIWQYGLDDETCNIDTNLLREKMLEGLW</sequence>
<dbReference type="Pfam" id="PF08924">
    <property type="entry name" value="Rv2525c_GlyHyd-like"/>
    <property type="match status" value="1"/>
</dbReference>
<dbReference type="Proteomes" id="UP000245998">
    <property type="component" value="Unassembled WGS sequence"/>
</dbReference>
<feature type="transmembrane region" description="Helical" evidence="1">
    <location>
        <begin position="16"/>
        <end position="36"/>
    </location>
</feature>
<evidence type="ECO:0000313" key="3">
    <source>
        <dbReference type="EMBL" id="PWA11781.1"/>
    </source>
</evidence>
<organism evidence="3 4">
    <name type="scientific">Pueribacillus theae</name>
    <dbReference type="NCBI Taxonomy" id="2171751"/>
    <lineage>
        <taxon>Bacteria</taxon>
        <taxon>Bacillati</taxon>
        <taxon>Bacillota</taxon>
        <taxon>Bacilli</taxon>
        <taxon>Bacillales</taxon>
        <taxon>Bacillaceae</taxon>
        <taxon>Pueribacillus</taxon>
    </lineage>
</organism>
<keyword evidence="1" id="KW-1133">Transmembrane helix</keyword>
<reference evidence="3 4" key="1">
    <citation type="submission" date="2018-04" db="EMBL/GenBank/DDBJ databases">
        <title>Camelliibacillus theae gen. nov., sp. nov., isolated from Pu'er tea.</title>
        <authorList>
            <person name="Niu L."/>
        </authorList>
    </citation>
    <scope>NUCLEOTIDE SEQUENCE [LARGE SCALE GENOMIC DNA]</scope>
    <source>
        <strain evidence="3 4">T8</strain>
    </source>
</reference>
<comment type="caution">
    <text evidence="3">The sequence shown here is derived from an EMBL/GenBank/DDBJ whole genome shotgun (WGS) entry which is preliminary data.</text>
</comment>
<gene>
    <name evidence="3" type="ORF">DCC39_09065</name>
</gene>
<dbReference type="AlphaFoldDB" id="A0A2U1K2P3"/>
<keyword evidence="1" id="KW-0472">Membrane</keyword>
<keyword evidence="4" id="KW-1185">Reference proteome</keyword>
<name>A0A2U1K2P3_9BACI</name>
<keyword evidence="1" id="KW-0812">Transmembrane</keyword>
<dbReference type="OrthoDB" id="2080590at2"/>
<dbReference type="InterPro" id="IPR015020">
    <property type="entry name" value="Rv2525c-like_Glyco_Hydro-like"/>
</dbReference>
<dbReference type="SUPFAM" id="SSF51445">
    <property type="entry name" value="(Trans)glycosidases"/>
    <property type="match status" value="1"/>
</dbReference>
<dbReference type="EMBL" id="QCZG01000016">
    <property type="protein sequence ID" value="PWA11781.1"/>
    <property type="molecule type" value="Genomic_DNA"/>
</dbReference>
<feature type="domain" description="Rv2525c-like glycoside hydrolase-like" evidence="2">
    <location>
        <begin position="83"/>
        <end position="200"/>
    </location>
</feature>
<accession>A0A2U1K2P3</accession>
<protein>
    <recommendedName>
        <fullName evidence="2">Rv2525c-like glycoside hydrolase-like domain-containing protein</fullName>
    </recommendedName>
</protein>
<evidence type="ECO:0000256" key="1">
    <source>
        <dbReference type="SAM" id="Phobius"/>
    </source>
</evidence>
<evidence type="ECO:0000259" key="2">
    <source>
        <dbReference type="Pfam" id="PF08924"/>
    </source>
</evidence>
<evidence type="ECO:0000313" key="4">
    <source>
        <dbReference type="Proteomes" id="UP000245998"/>
    </source>
</evidence>
<dbReference type="InterPro" id="IPR017853">
    <property type="entry name" value="GH"/>
</dbReference>